<sequence length="743" mass="82680">MDKWDYPGILSKQKSRIPKVTSSGSIGNDEAEASGSTPAGETSASGSIQPPSEPSAAGPSSTTPAAESNQPPKESNVKVASLSPRSFRSISTLNLEDPPSEHTSPPRETRRSPTRRESIERLSRPRSKAISPHTRPSSTNAPPSHLKAKLKDVQKAFPEGSIDPETWDDGCPIFQEEEKKPKGRVRFGSVDVKEIKGPGGPYGTKRPKRKERKPTPGEEEARRPRGDNTEKVKEQKRPASASGARGSTMGRKAGSRASSAGPSSRGRQMRDKEDEEISSMDLMEPIPQGVKRVEFTPSAKRYSAFYKWKSRREGKMAPVHPDAPPRPLTRREARKEELWRTPQEAKDKRDAETAASLQRLRLRDLSRERAVETAAEHEEGERGRATGFEAGGSRTGQLRRRSRSVDSRSISPRTVVPNTGGIQERDSMDPDPGDPGGGGSGSTQGQPGRGPPERPPQRPQGQPQGQPQGHPEGQPEGGDKPSWHPYDDEKAEKPEDKPPKKPSFIDRFLEKHRVRALPPNDGKLTKVAEKYSMTKQREIEAMTGQQRRRRKLLQIKRRLNQYGMLATVVTSIYLICFGVAWQEHHRWNNHDKEKRPLETSPFAMWCVCVVWICMATLLNMLAIRTIFKLWMFGRKYKNWGLSEWRWQYFSKSGLAICFIIGGVTIAAFGGTVTMLREARMLEIEGGIGFILTRGTSDLVVNTFTIGAKLNLGFLYHYTRSFFYGGSRDKGCRAGFCTVIALSV</sequence>
<feature type="transmembrane region" description="Helical" evidence="2">
    <location>
        <begin position="648"/>
        <end position="670"/>
    </location>
</feature>
<feature type="compositionally biased region" description="Polar residues" evidence="1">
    <location>
        <begin position="34"/>
        <end position="49"/>
    </location>
</feature>
<dbReference type="EMBL" id="JAVHJL010000001">
    <property type="protein sequence ID" value="KAK6511184.1"/>
    <property type="molecule type" value="Genomic_DNA"/>
</dbReference>
<protein>
    <submittedName>
        <fullName evidence="3">Uncharacterized protein</fullName>
    </submittedName>
</protein>
<feature type="compositionally biased region" description="Low complexity" evidence="1">
    <location>
        <begin position="250"/>
        <end position="266"/>
    </location>
</feature>
<feature type="transmembrane region" description="Helical" evidence="2">
    <location>
        <begin position="559"/>
        <end position="582"/>
    </location>
</feature>
<feature type="compositionally biased region" description="Low complexity" evidence="1">
    <location>
        <begin position="54"/>
        <end position="68"/>
    </location>
</feature>
<feature type="region of interest" description="Disordered" evidence="1">
    <location>
        <begin position="309"/>
        <end position="503"/>
    </location>
</feature>
<keyword evidence="2" id="KW-1133">Transmembrane helix</keyword>
<feature type="compositionally biased region" description="Basic and acidic residues" evidence="1">
    <location>
        <begin position="477"/>
        <end position="503"/>
    </location>
</feature>
<feature type="compositionally biased region" description="Low complexity" evidence="1">
    <location>
        <begin position="459"/>
        <end position="474"/>
    </location>
</feature>
<keyword evidence="2" id="KW-0472">Membrane</keyword>
<keyword evidence="4" id="KW-1185">Reference proteome</keyword>
<feature type="compositionally biased region" description="Basic and acidic residues" evidence="1">
    <location>
        <begin position="361"/>
        <end position="384"/>
    </location>
</feature>
<feature type="compositionally biased region" description="Basic and acidic residues" evidence="1">
    <location>
        <begin position="213"/>
        <end position="237"/>
    </location>
</feature>
<evidence type="ECO:0000256" key="1">
    <source>
        <dbReference type="SAM" id="MobiDB-lite"/>
    </source>
</evidence>
<dbReference type="Proteomes" id="UP001370758">
    <property type="component" value="Unassembled WGS sequence"/>
</dbReference>
<name>A0AAV9WLL9_9PEZI</name>
<proteinExistence type="predicted"/>
<feature type="region of interest" description="Disordered" evidence="1">
    <location>
        <begin position="1"/>
        <end position="289"/>
    </location>
</feature>
<keyword evidence="2" id="KW-0812">Transmembrane</keyword>
<accession>A0AAV9WLL9</accession>
<evidence type="ECO:0000313" key="4">
    <source>
        <dbReference type="Proteomes" id="UP001370758"/>
    </source>
</evidence>
<feature type="compositionally biased region" description="Basic and acidic residues" evidence="1">
    <location>
        <begin position="104"/>
        <end position="123"/>
    </location>
</feature>
<comment type="caution">
    <text evidence="3">The sequence shown here is derived from an EMBL/GenBank/DDBJ whole genome shotgun (WGS) entry which is preliminary data.</text>
</comment>
<organism evidence="3 4">
    <name type="scientific">Arthrobotrys musiformis</name>
    <dbReference type="NCBI Taxonomy" id="47236"/>
    <lineage>
        <taxon>Eukaryota</taxon>
        <taxon>Fungi</taxon>
        <taxon>Dikarya</taxon>
        <taxon>Ascomycota</taxon>
        <taxon>Pezizomycotina</taxon>
        <taxon>Orbiliomycetes</taxon>
        <taxon>Orbiliales</taxon>
        <taxon>Orbiliaceae</taxon>
        <taxon>Arthrobotrys</taxon>
    </lineage>
</organism>
<feature type="compositionally biased region" description="Polar residues" evidence="1">
    <location>
        <begin position="83"/>
        <end position="94"/>
    </location>
</feature>
<evidence type="ECO:0000256" key="2">
    <source>
        <dbReference type="SAM" id="Phobius"/>
    </source>
</evidence>
<feature type="transmembrane region" description="Helical" evidence="2">
    <location>
        <begin position="602"/>
        <end position="627"/>
    </location>
</feature>
<gene>
    <name evidence="3" type="ORF">TWF481_000106</name>
</gene>
<dbReference type="AlphaFoldDB" id="A0AAV9WLL9"/>
<feature type="compositionally biased region" description="Basic and acidic residues" evidence="1">
    <location>
        <begin position="329"/>
        <end position="352"/>
    </location>
</feature>
<evidence type="ECO:0000313" key="3">
    <source>
        <dbReference type="EMBL" id="KAK6511184.1"/>
    </source>
</evidence>
<reference evidence="3 4" key="1">
    <citation type="submission" date="2023-08" db="EMBL/GenBank/DDBJ databases">
        <authorList>
            <person name="Palmer J.M."/>
        </authorList>
    </citation>
    <scope>NUCLEOTIDE SEQUENCE [LARGE SCALE GENOMIC DNA]</scope>
    <source>
        <strain evidence="3 4">TWF481</strain>
    </source>
</reference>